<evidence type="ECO:0000313" key="2">
    <source>
        <dbReference type="EMBL" id="MBA2892520.1"/>
    </source>
</evidence>
<reference evidence="2 3" key="1">
    <citation type="submission" date="2020-07" db="EMBL/GenBank/DDBJ databases">
        <title>Genomic Encyclopedia of Type Strains, Phase IV (KMG-IV): sequencing the most valuable type-strain genomes for metagenomic binning, comparative biology and taxonomic classification.</title>
        <authorList>
            <person name="Goeker M."/>
        </authorList>
    </citation>
    <scope>NUCLEOTIDE SEQUENCE [LARGE SCALE GENOMIC DNA]</scope>
    <source>
        <strain evidence="2 3">DSM 45533</strain>
    </source>
</reference>
<keyword evidence="3" id="KW-1185">Reference proteome</keyword>
<dbReference type="InterPro" id="IPR012495">
    <property type="entry name" value="TadE-like_dom"/>
</dbReference>
<feature type="domain" description="TadE-like" evidence="1">
    <location>
        <begin position="6"/>
        <end position="48"/>
    </location>
</feature>
<gene>
    <name evidence="2" type="ORF">HNR30_003874</name>
</gene>
<dbReference type="RefSeq" id="WP_181611285.1">
    <property type="nucleotide sequence ID" value="NZ_BAABAM010000003.1"/>
</dbReference>
<dbReference type="Proteomes" id="UP000530928">
    <property type="component" value="Unassembled WGS sequence"/>
</dbReference>
<organism evidence="2 3">
    <name type="scientific">Nonomuraea soli</name>
    <dbReference type="NCBI Taxonomy" id="1032476"/>
    <lineage>
        <taxon>Bacteria</taxon>
        <taxon>Bacillati</taxon>
        <taxon>Actinomycetota</taxon>
        <taxon>Actinomycetes</taxon>
        <taxon>Streptosporangiales</taxon>
        <taxon>Streptosporangiaceae</taxon>
        <taxon>Nonomuraea</taxon>
    </lineage>
</organism>
<dbReference type="Pfam" id="PF07811">
    <property type="entry name" value="TadE"/>
    <property type="match status" value="1"/>
</dbReference>
<dbReference type="EMBL" id="JACDUR010000004">
    <property type="protein sequence ID" value="MBA2892520.1"/>
    <property type="molecule type" value="Genomic_DNA"/>
</dbReference>
<evidence type="ECO:0000259" key="1">
    <source>
        <dbReference type="Pfam" id="PF07811"/>
    </source>
</evidence>
<protein>
    <submittedName>
        <fullName evidence="2">Flp pilus assembly protein TadG</fullName>
    </submittedName>
</protein>
<accession>A0A7W0CKA1</accession>
<dbReference type="AlphaFoldDB" id="A0A7W0CKA1"/>
<sequence length="133" mass="13692">MNRERGSMAVETVLLAPVLLLFILFLVGAAVIVEHQGEVNGAARDAARAASVQRDYGGAQRAATDAARASLANGSCKGANVSLAGSNWTEGGEVHVEVSCTLDLGAVAGFGFAATKSMTSTAVAPLEQFRRIE</sequence>
<evidence type="ECO:0000313" key="3">
    <source>
        <dbReference type="Proteomes" id="UP000530928"/>
    </source>
</evidence>
<comment type="caution">
    <text evidence="2">The sequence shown here is derived from an EMBL/GenBank/DDBJ whole genome shotgun (WGS) entry which is preliminary data.</text>
</comment>
<proteinExistence type="predicted"/>
<name>A0A7W0CKA1_9ACTN</name>